<keyword evidence="1" id="KW-0812">Transmembrane</keyword>
<evidence type="ECO:0000256" key="1">
    <source>
        <dbReference type="SAM" id="Phobius"/>
    </source>
</evidence>
<name>A0A5K3F9I8_MESCO</name>
<reference evidence="2" key="1">
    <citation type="submission" date="2019-11" db="UniProtKB">
        <authorList>
            <consortium name="WormBaseParasite"/>
        </authorList>
    </citation>
    <scope>IDENTIFICATION</scope>
</reference>
<dbReference type="AlphaFoldDB" id="A0A5K3F9I8"/>
<proteinExistence type="predicted"/>
<feature type="transmembrane region" description="Helical" evidence="1">
    <location>
        <begin position="111"/>
        <end position="134"/>
    </location>
</feature>
<sequence length="137" mass="15770">KDGFIDKPQARTVRQDPSILAHRAEHAALYLSHLMRALLWLAAFLPRAPLEIKEKENWLRPAWSNVTASLYVADVKYPRPNRKKTSTTEQALLTNQKLEPRVRRPPSETTTLATPLIVYCSSIVSFSGWLHFFLEHH</sequence>
<dbReference type="WBParaSite" id="MCU_006390-RA">
    <property type="protein sequence ID" value="MCU_006390-RA"/>
    <property type="gene ID" value="MCU_006390"/>
</dbReference>
<keyword evidence="1" id="KW-0472">Membrane</keyword>
<keyword evidence="1" id="KW-1133">Transmembrane helix</keyword>
<accession>A0A5K3F9I8</accession>
<organism evidence="2">
    <name type="scientific">Mesocestoides corti</name>
    <name type="common">Flatworm</name>
    <dbReference type="NCBI Taxonomy" id="53468"/>
    <lineage>
        <taxon>Eukaryota</taxon>
        <taxon>Metazoa</taxon>
        <taxon>Spiralia</taxon>
        <taxon>Lophotrochozoa</taxon>
        <taxon>Platyhelminthes</taxon>
        <taxon>Cestoda</taxon>
        <taxon>Eucestoda</taxon>
        <taxon>Cyclophyllidea</taxon>
        <taxon>Mesocestoididae</taxon>
        <taxon>Mesocestoides</taxon>
    </lineage>
</organism>
<evidence type="ECO:0000313" key="2">
    <source>
        <dbReference type="WBParaSite" id="MCU_006390-RA"/>
    </source>
</evidence>
<protein>
    <submittedName>
        <fullName evidence="2">GPI mannosyltransferase 2</fullName>
    </submittedName>
</protein>